<dbReference type="GO" id="GO:0008893">
    <property type="term" value="F:guanosine-3',5'-bis(diphosphate) 3'-diphosphatase activity"/>
    <property type="evidence" value="ECO:0007669"/>
    <property type="project" value="UniProtKB-EC"/>
</dbReference>
<sequence>MEFFTTLSKINSIDSALSQLYSIKPPTTKVTQAVEDAQKFHDGQLRRSGIPYVIHPICVACIVAYYGGDESMICASLLHDVVEDTLCEIGYVYEKYGESVGKLVDALTKIVQIRDGELPSATSNEKLAAQALSFRKILLASVDDARVLIIKISDRMHNMLTLDALSTKKQMRIAEETLVVYAPIAHRLGISSLKNELEDKSFYYYYSGEYNKIQNYINNESQNLRLKLNHFKNKIETFLLGNGFLRNSFEIHGRLKRPYSIYLKMQRKGIGIDEMLDLLATRVIVKTPLDCYRALGIIHLNFKPIPSRLKDYIALPKENAYQTIHTTVFDDGAIFEVQIRTFDMHKIAEFGVAAHWKYKSGGIAPNTEWLKNMQYGDNSIEEFYELAKNDLYNEDIIVFSPNGKTFNLPFGSVVLDFAYAVHSELGNKAKMAYVNHQPVSLLQKLKSGDIVHIVTSEQAQTRCTWIDSVKTSKAKAHMRTICNNKIKEIDRKVAFNILSTIFEKEHVMFYEFVKNNNLDGCIYRAATDLVFLKDIKNRIKKEYNIDNNFFAMLRFKTIKLSPLQFDNLLIYTNRNINEALFDSCCHPKYGDSIVAIKKGQKAIVHHKLCESANQEINNGDNQLFIKWTKNVKYRFRIIAKLEDKRGTMATFLNAIAKHQYNVISISYDSHKNTFSPLCELIVESDSRDGKFLYDVIKKKFNIVEISSLKDAYQGS</sequence>
<organism evidence="4 7">
    <name type="scientific">Helicobacter muridarum</name>
    <dbReference type="NCBI Taxonomy" id="216"/>
    <lineage>
        <taxon>Bacteria</taxon>
        <taxon>Pseudomonadati</taxon>
        <taxon>Campylobacterota</taxon>
        <taxon>Epsilonproteobacteria</taxon>
        <taxon>Campylobacterales</taxon>
        <taxon>Helicobacteraceae</taxon>
        <taxon>Helicobacter</taxon>
    </lineage>
</organism>
<dbReference type="NCBIfam" id="TIGR00691">
    <property type="entry name" value="spoT_relA"/>
    <property type="match status" value="1"/>
</dbReference>
<dbReference type="GO" id="GO:0005886">
    <property type="term" value="C:plasma membrane"/>
    <property type="evidence" value="ECO:0007669"/>
    <property type="project" value="TreeGrafter"/>
</dbReference>
<proteinExistence type="inferred from homology"/>
<evidence type="ECO:0000313" key="7">
    <source>
        <dbReference type="Proteomes" id="UP000255139"/>
    </source>
</evidence>
<evidence type="ECO:0000313" key="6">
    <source>
        <dbReference type="Proteomes" id="UP000029922"/>
    </source>
</evidence>
<dbReference type="Gene3D" id="1.10.3210.10">
    <property type="entry name" value="Hypothetical protein af1432"/>
    <property type="match status" value="1"/>
</dbReference>
<dbReference type="Proteomes" id="UP000255139">
    <property type="component" value="Unassembled WGS sequence"/>
</dbReference>
<dbReference type="Proteomes" id="UP000029922">
    <property type="component" value="Unassembled WGS sequence"/>
</dbReference>
<dbReference type="FunFam" id="3.10.20.30:FF:000002">
    <property type="entry name" value="GTP pyrophosphokinase (RelA/SpoT)"/>
    <property type="match status" value="1"/>
</dbReference>
<reference evidence="5 6" key="1">
    <citation type="journal article" date="2014" name="Genome Announc.">
        <title>Draft genome sequences of eight enterohepatic helicobacter species isolated from both laboratory and wild rodents.</title>
        <authorList>
            <person name="Sheh A."/>
            <person name="Shen Z."/>
            <person name="Fox J.G."/>
        </authorList>
    </citation>
    <scope>NUCLEOTIDE SEQUENCE [LARGE SCALE GENOMIC DNA]</scope>
    <source>
        <strain evidence="5 6">ST1</strain>
    </source>
</reference>
<dbReference type="SUPFAM" id="SSF55021">
    <property type="entry name" value="ACT-like"/>
    <property type="match status" value="1"/>
</dbReference>
<dbReference type="Gene3D" id="3.10.20.30">
    <property type="match status" value="1"/>
</dbReference>
<dbReference type="InterPro" id="IPR012675">
    <property type="entry name" value="Beta-grasp_dom_sf"/>
</dbReference>
<accession>A0A099U0Q5</accession>
<gene>
    <name evidence="4" type="primary">spoT</name>
    <name evidence="5" type="ORF">LS73_000910</name>
    <name evidence="4" type="ORF">NCTC12714_01169</name>
</gene>
<reference evidence="4 7" key="2">
    <citation type="submission" date="2018-06" db="EMBL/GenBank/DDBJ databases">
        <authorList>
            <consortium name="Pathogen Informatics"/>
            <person name="Doyle S."/>
        </authorList>
    </citation>
    <scope>NUCLEOTIDE SEQUENCE [LARGE SCALE GENOMIC DNA]</scope>
    <source>
        <strain evidence="4 7">NCTC12714</strain>
    </source>
</reference>
<dbReference type="SMART" id="SM00471">
    <property type="entry name" value="HDc"/>
    <property type="match status" value="1"/>
</dbReference>
<dbReference type="GO" id="GO:0015969">
    <property type="term" value="P:guanosine tetraphosphate metabolic process"/>
    <property type="evidence" value="ECO:0007669"/>
    <property type="project" value="InterPro"/>
</dbReference>
<dbReference type="Gene3D" id="3.30.460.10">
    <property type="entry name" value="Beta Polymerase, domain 2"/>
    <property type="match status" value="1"/>
</dbReference>
<dbReference type="InterPro" id="IPR002912">
    <property type="entry name" value="ACT_dom"/>
</dbReference>
<dbReference type="GO" id="GO:0042594">
    <property type="term" value="P:response to starvation"/>
    <property type="evidence" value="ECO:0007669"/>
    <property type="project" value="TreeGrafter"/>
</dbReference>
<dbReference type="Pfam" id="PF02824">
    <property type="entry name" value="TGS"/>
    <property type="match status" value="1"/>
</dbReference>
<dbReference type="InterPro" id="IPR007685">
    <property type="entry name" value="RelA_SpoT"/>
</dbReference>
<name>A0A099U0Q5_9HELI</name>
<dbReference type="SUPFAM" id="SSF81301">
    <property type="entry name" value="Nucleotidyltransferase"/>
    <property type="match status" value="1"/>
</dbReference>
<evidence type="ECO:0000256" key="1">
    <source>
        <dbReference type="RuleBase" id="RU003847"/>
    </source>
</evidence>
<dbReference type="InterPro" id="IPR004811">
    <property type="entry name" value="RelA/Spo_fam"/>
</dbReference>
<dbReference type="STRING" id="216.LS73_02125"/>
<dbReference type="PROSITE" id="PS51880">
    <property type="entry name" value="TGS"/>
    <property type="match status" value="1"/>
</dbReference>
<dbReference type="AlphaFoldDB" id="A0A099U0Q5"/>
<dbReference type="PANTHER" id="PTHR21262">
    <property type="entry name" value="GUANOSINE-3',5'-BIS DIPHOSPHATE 3'-PYROPHOSPHOHYDROLASE"/>
    <property type="match status" value="1"/>
</dbReference>
<dbReference type="InterPro" id="IPR003607">
    <property type="entry name" value="HD/PDEase_dom"/>
</dbReference>
<dbReference type="SUPFAM" id="SSF109604">
    <property type="entry name" value="HD-domain/PDEase-like"/>
    <property type="match status" value="1"/>
</dbReference>
<evidence type="ECO:0000313" key="5">
    <source>
        <dbReference type="EMBL" id="TLE01717.1"/>
    </source>
</evidence>
<evidence type="ECO:0000313" key="4">
    <source>
        <dbReference type="EMBL" id="STQ86362.1"/>
    </source>
</evidence>
<keyword evidence="4" id="KW-0378">Hydrolase</keyword>
<dbReference type="Pfam" id="PF13328">
    <property type="entry name" value="HD_4"/>
    <property type="match status" value="1"/>
</dbReference>
<feature type="domain" description="TGS" evidence="3">
    <location>
        <begin position="393"/>
        <end position="455"/>
    </location>
</feature>
<dbReference type="GO" id="GO:0008728">
    <property type="term" value="F:GTP diphosphokinase activity"/>
    <property type="evidence" value="ECO:0007669"/>
    <property type="project" value="TreeGrafter"/>
</dbReference>
<evidence type="ECO:0000259" key="2">
    <source>
        <dbReference type="PROSITE" id="PS51671"/>
    </source>
</evidence>
<dbReference type="InterPro" id="IPR012676">
    <property type="entry name" value="TGS-like"/>
</dbReference>
<dbReference type="FunFam" id="1.10.3210.10:FF:000001">
    <property type="entry name" value="GTP pyrophosphokinase RelA"/>
    <property type="match status" value="1"/>
</dbReference>
<keyword evidence="7" id="KW-1185">Reference proteome</keyword>
<protein>
    <submittedName>
        <fullName evidence="5">Bifunctional (P)ppGpp synthetase/guanosine-3',5'-bis(Diphosphate) 3'-pyrophosphohydrolase</fullName>
    </submittedName>
    <submittedName>
        <fullName evidence="4">Guanosine-pyrophosphohydrolase</fullName>
        <ecNumber evidence="4">3.1.7.2</ecNumber>
    </submittedName>
</protein>
<dbReference type="EMBL" id="UGJE01000002">
    <property type="protein sequence ID" value="STQ86362.1"/>
    <property type="molecule type" value="Genomic_DNA"/>
</dbReference>
<comment type="similarity">
    <text evidence="1">Belongs to the relA/spoT family.</text>
</comment>
<feature type="domain" description="ACT" evidence="2">
    <location>
        <begin position="636"/>
        <end position="713"/>
    </location>
</feature>
<comment type="function">
    <text evidence="1">In eubacteria ppGpp (guanosine 3'-diphosphate 5'-diphosphate) is a mediator of the stringent response that coordinates a variety of cellular activities in response to changes in nutritional abundance.</text>
</comment>
<dbReference type="OrthoDB" id="9805041at2"/>
<dbReference type="InterPro" id="IPR045865">
    <property type="entry name" value="ACT-like_dom_sf"/>
</dbReference>
<dbReference type="InterPro" id="IPR004095">
    <property type="entry name" value="TGS"/>
</dbReference>
<dbReference type="EMBL" id="JRPD02000001">
    <property type="protein sequence ID" value="TLE01717.1"/>
    <property type="molecule type" value="Genomic_DNA"/>
</dbReference>
<dbReference type="PANTHER" id="PTHR21262:SF36">
    <property type="entry name" value="BIFUNCTIONAL (P)PPGPP SYNTHASE_HYDROLASE SPOT"/>
    <property type="match status" value="1"/>
</dbReference>
<dbReference type="EC" id="3.1.7.2" evidence="4"/>
<dbReference type="PROSITE" id="PS51671">
    <property type="entry name" value="ACT"/>
    <property type="match status" value="1"/>
</dbReference>
<dbReference type="Pfam" id="PF04607">
    <property type="entry name" value="RelA_SpoT"/>
    <property type="match status" value="1"/>
</dbReference>
<dbReference type="RefSeq" id="WP_034557067.1">
    <property type="nucleotide sequence ID" value="NZ_FZML01000010.1"/>
</dbReference>
<dbReference type="SMART" id="SM00954">
    <property type="entry name" value="RelA_SpoT"/>
    <property type="match status" value="1"/>
</dbReference>
<dbReference type="CDD" id="cd05399">
    <property type="entry name" value="NT_Rel-Spo_like"/>
    <property type="match status" value="1"/>
</dbReference>
<dbReference type="SUPFAM" id="SSF81271">
    <property type="entry name" value="TGS-like"/>
    <property type="match status" value="1"/>
</dbReference>
<dbReference type="InterPro" id="IPR043519">
    <property type="entry name" value="NT_sf"/>
</dbReference>
<evidence type="ECO:0000259" key="3">
    <source>
        <dbReference type="PROSITE" id="PS51880"/>
    </source>
</evidence>